<keyword evidence="1" id="KW-0812">Transmembrane</keyword>
<dbReference type="EMBL" id="CAFBMF010000023">
    <property type="protein sequence ID" value="CAB4893869.1"/>
    <property type="molecule type" value="Genomic_DNA"/>
</dbReference>
<evidence type="ECO:0000256" key="1">
    <source>
        <dbReference type="SAM" id="Phobius"/>
    </source>
</evidence>
<dbReference type="EMBL" id="CAEZZP010000137">
    <property type="protein sequence ID" value="CAB4784017.1"/>
    <property type="molecule type" value="Genomic_DNA"/>
</dbReference>
<sequence length="215" mass="22601">MTERKTTIEKKSFRFRATALLLAIVMVGTGISMMVSAHLGVAPADVFSTGGAKQLNIGVGTMGWISGALFTLLAIAVKRPPTWGTLIGTVLVGQVVNIVLPLMLVPTLMLWRVVMMIVGMALLYFAISIGVATTLGTGPMELLMLGLNDKGLSMQVGRWGIEAVVVTAGILLGGQIGVGTILFVILTGPILARTLPPMVRFMGTDVIQQPTALDA</sequence>
<evidence type="ECO:0000313" key="5">
    <source>
        <dbReference type="EMBL" id="CAB4893869.1"/>
    </source>
</evidence>
<name>A0A6J7FNY5_9ZZZZ</name>
<accession>A0A6J7FNY5</accession>
<evidence type="ECO:0000313" key="2">
    <source>
        <dbReference type="EMBL" id="CAB4715047.1"/>
    </source>
</evidence>
<dbReference type="AlphaFoldDB" id="A0A6J7FNY5"/>
<keyword evidence="1" id="KW-0472">Membrane</keyword>
<dbReference type="PANTHER" id="PTHR40078:SF1">
    <property type="entry name" value="INTEGRAL MEMBRANE PROTEIN"/>
    <property type="match status" value="1"/>
</dbReference>
<feature type="transmembrane region" description="Helical" evidence="1">
    <location>
        <begin position="54"/>
        <end position="76"/>
    </location>
</feature>
<evidence type="ECO:0000313" key="3">
    <source>
        <dbReference type="EMBL" id="CAB4784017.1"/>
    </source>
</evidence>
<evidence type="ECO:0000313" key="4">
    <source>
        <dbReference type="EMBL" id="CAB4872079.1"/>
    </source>
</evidence>
<evidence type="ECO:0000313" key="6">
    <source>
        <dbReference type="EMBL" id="CAB5031276.1"/>
    </source>
</evidence>
<organism evidence="5">
    <name type="scientific">freshwater metagenome</name>
    <dbReference type="NCBI Taxonomy" id="449393"/>
    <lineage>
        <taxon>unclassified sequences</taxon>
        <taxon>metagenomes</taxon>
        <taxon>ecological metagenomes</taxon>
    </lineage>
</organism>
<proteinExistence type="predicted"/>
<feature type="transmembrane region" description="Helical" evidence="1">
    <location>
        <begin position="83"/>
        <end position="104"/>
    </location>
</feature>
<reference evidence="5" key="1">
    <citation type="submission" date="2020-05" db="EMBL/GenBank/DDBJ databases">
        <authorList>
            <person name="Chiriac C."/>
            <person name="Salcher M."/>
            <person name="Ghai R."/>
            <person name="Kavagutti S V."/>
        </authorList>
    </citation>
    <scope>NUCLEOTIDE SEQUENCE</scope>
</reference>
<dbReference type="EMBL" id="CAFBPS010000071">
    <property type="protein sequence ID" value="CAB5031276.1"/>
    <property type="molecule type" value="Genomic_DNA"/>
</dbReference>
<keyword evidence="1" id="KW-1133">Transmembrane helix</keyword>
<protein>
    <submittedName>
        <fullName evidence="5">Unannotated protein</fullName>
    </submittedName>
</protein>
<dbReference type="EMBL" id="CAFBLJ010000050">
    <property type="protein sequence ID" value="CAB4872079.1"/>
    <property type="molecule type" value="Genomic_DNA"/>
</dbReference>
<dbReference type="InterPro" id="IPR038750">
    <property type="entry name" value="YczE/YyaS-like"/>
</dbReference>
<dbReference type="EMBL" id="CAEZYH010000017">
    <property type="protein sequence ID" value="CAB4715047.1"/>
    <property type="molecule type" value="Genomic_DNA"/>
</dbReference>
<gene>
    <name evidence="2" type="ORF">UFOPK2658_00642</name>
    <name evidence="3" type="ORF">UFOPK2880_01623</name>
    <name evidence="4" type="ORF">UFOPK3304_01063</name>
    <name evidence="5" type="ORF">UFOPK3494_00555</name>
    <name evidence="6" type="ORF">UFOPK4134_01010</name>
</gene>
<dbReference type="Pfam" id="PF19700">
    <property type="entry name" value="DUF6198"/>
    <property type="match status" value="1"/>
</dbReference>
<feature type="transmembrane region" description="Helical" evidence="1">
    <location>
        <begin position="110"/>
        <end position="138"/>
    </location>
</feature>
<feature type="transmembrane region" description="Helical" evidence="1">
    <location>
        <begin position="20"/>
        <end position="42"/>
    </location>
</feature>
<feature type="transmembrane region" description="Helical" evidence="1">
    <location>
        <begin position="159"/>
        <end position="192"/>
    </location>
</feature>
<dbReference type="PANTHER" id="PTHR40078">
    <property type="entry name" value="INTEGRAL MEMBRANE PROTEIN-RELATED"/>
    <property type="match status" value="1"/>
</dbReference>